<proteinExistence type="inferred from homology"/>
<comment type="function">
    <text evidence="5">Involved in chemotaxis. Part of a chemotaxis signal transduction system that modulates chemotaxis in response to various stimuli. Catalyzes the demethylation of specific methylglutamate residues introduced into the chemoreceptors (methyl-accepting chemotaxis proteins or MCP) by CheR. Also mediates the irreversible deamidation of specific glutamine residues to glutamic acid.</text>
</comment>
<evidence type="ECO:0000256" key="7">
    <source>
        <dbReference type="PROSITE-ProRule" id="PRU00169"/>
    </source>
</evidence>
<feature type="modified residue" description="4-aspartylphosphate" evidence="5 7">
    <location>
        <position position="55"/>
    </location>
</feature>
<dbReference type="Pfam" id="PF00072">
    <property type="entry name" value="Response_reg"/>
    <property type="match status" value="1"/>
</dbReference>
<dbReference type="PROSITE" id="PS50122">
    <property type="entry name" value="CHEB"/>
    <property type="match status" value="1"/>
</dbReference>
<feature type="active site" evidence="5 6">
    <location>
        <position position="197"/>
    </location>
</feature>
<protein>
    <recommendedName>
        <fullName evidence="5">Protein-glutamate methylesterase/protein-glutamine glutaminase</fullName>
        <ecNumber evidence="5">3.1.1.61</ecNumber>
        <ecNumber evidence="5">3.5.1.44</ecNumber>
    </recommendedName>
</protein>
<dbReference type="InterPro" id="IPR011006">
    <property type="entry name" value="CheY-like_superfamily"/>
</dbReference>
<dbReference type="Proteomes" id="UP000664835">
    <property type="component" value="Unassembled WGS sequence"/>
</dbReference>
<feature type="domain" description="Response regulatory" evidence="8">
    <location>
        <begin position="4"/>
        <end position="121"/>
    </location>
</feature>
<evidence type="ECO:0000256" key="4">
    <source>
        <dbReference type="ARBA" id="ARBA00048267"/>
    </source>
</evidence>
<dbReference type="CDD" id="cd17541">
    <property type="entry name" value="REC_CheB-like"/>
    <property type="match status" value="1"/>
</dbReference>
<dbReference type="InterPro" id="IPR035909">
    <property type="entry name" value="CheB_C"/>
</dbReference>
<keyword evidence="11" id="KW-1185">Reference proteome</keyword>
<dbReference type="EC" id="3.1.1.61" evidence="5"/>
<dbReference type="InterPro" id="IPR001789">
    <property type="entry name" value="Sig_transdc_resp-reg_receiver"/>
</dbReference>
<dbReference type="NCBIfam" id="NF009206">
    <property type="entry name" value="PRK12555.1"/>
    <property type="match status" value="1"/>
</dbReference>
<reference evidence="10 11" key="1">
    <citation type="submission" date="2021-03" db="EMBL/GenBank/DDBJ databases">
        <title>Thiomicrorhabdus sp.nov.,novel sulfur-oxidizing bacteria isolated from coastal sediment.</title>
        <authorList>
            <person name="Liu X."/>
        </authorList>
    </citation>
    <scope>NUCLEOTIDE SEQUENCE [LARGE SCALE GENOMIC DNA]</scope>
    <source>
        <strain evidence="10 11">6S2-11</strain>
    </source>
</reference>
<dbReference type="RefSeq" id="WP_208150734.1">
    <property type="nucleotide sequence ID" value="NZ_JAGETV010000026.1"/>
</dbReference>
<keyword evidence="3 5" id="KW-0378">Hydrolase</keyword>
<keyword evidence="2 5" id="KW-0145">Chemotaxis</keyword>
<evidence type="ECO:0000259" key="8">
    <source>
        <dbReference type="PROSITE" id="PS50110"/>
    </source>
</evidence>
<evidence type="ECO:0000256" key="3">
    <source>
        <dbReference type="ARBA" id="ARBA00022801"/>
    </source>
</evidence>
<evidence type="ECO:0000256" key="6">
    <source>
        <dbReference type="PROSITE-ProRule" id="PRU00050"/>
    </source>
</evidence>
<comment type="PTM">
    <text evidence="5">Phosphorylated by CheA. Phosphorylation of the N-terminal regulatory domain activates the methylesterase activity.</text>
</comment>
<dbReference type="Gene3D" id="3.40.50.2300">
    <property type="match status" value="1"/>
</dbReference>
<dbReference type="PANTHER" id="PTHR42872:SF6">
    <property type="entry name" value="PROTEIN-GLUTAMATE METHYLESTERASE_PROTEIN-GLUTAMINE GLUTAMINASE"/>
    <property type="match status" value="1"/>
</dbReference>
<dbReference type="EC" id="3.5.1.44" evidence="5"/>
<dbReference type="InterPro" id="IPR008248">
    <property type="entry name" value="CheB-like"/>
</dbReference>
<comment type="domain">
    <text evidence="5">Contains a C-terminal catalytic domain, and an N-terminal region which modulates catalytic activity.</text>
</comment>
<feature type="active site" evidence="5 6">
    <location>
        <position position="223"/>
    </location>
</feature>
<dbReference type="SUPFAM" id="SSF52172">
    <property type="entry name" value="CheY-like"/>
    <property type="match status" value="1"/>
</dbReference>
<dbReference type="SMART" id="SM00448">
    <property type="entry name" value="REC"/>
    <property type="match status" value="1"/>
</dbReference>
<dbReference type="Pfam" id="PF01339">
    <property type="entry name" value="CheB_methylest"/>
    <property type="match status" value="1"/>
</dbReference>
<feature type="active site" evidence="5 6">
    <location>
        <position position="319"/>
    </location>
</feature>
<dbReference type="NCBIfam" id="NF001965">
    <property type="entry name" value="PRK00742.1"/>
    <property type="match status" value="1"/>
</dbReference>
<evidence type="ECO:0000259" key="9">
    <source>
        <dbReference type="PROSITE" id="PS50122"/>
    </source>
</evidence>
<comment type="catalytic activity">
    <reaction evidence="4 5">
        <text>[protein]-L-glutamate 5-O-methyl ester + H2O = L-glutamyl-[protein] + methanol + H(+)</text>
        <dbReference type="Rhea" id="RHEA:23236"/>
        <dbReference type="Rhea" id="RHEA-COMP:10208"/>
        <dbReference type="Rhea" id="RHEA-COMP:10311"/>
        <dbReference type="ChEBI" id="CHEBI:15377"/>
        <dbReference type="ChEBI" id="CHEBI:15378"/>
        <dbReference type="ChEBI" id="CHEBI:17790"/>
        <dbReference type="ChEBI" id="CHEBI:29973"/>
        <dbReference type="ChEBI" id="CHEBI:82795"/>
        <dbReference type="EC" id="3.1.1.61"/>
    </reaction>
</comment>
<comment type="caution">
    <text evidence="10">The sequence shown here is derived from an EMBL/GenBank/DDBJ whole genome shotgun (WGS) entry which is preliminary data.</text>
</comment>
<sequence>MSIKVLIVDDSELVRQMLSEMLKADPMIDVVGAAEDPYQARQMIKELHPDVLTLDVEMPKMDGVTFLKNLMRLHPLPVVMISTLTEKGADVTFEAMDLGAVDFVTKPKFDLHNTFENYAMEIRRKVKTASRVSRYQLERQYARYVANKEHKPARVHANVPPAAPAQKLTTDAVLPRRTGSVVPGVSMRHKLIAIGSSTGGTEAIKEVLLRLPEDTPPIVITQHIPAAFSLPFATRMNNIAAMTVHQAEDGMEIQHGHVYIAPGDRHLLVMRQGNKLVCQLNDGPPVNRHKPSVDVMYRSVEQAVGKKAVGVILTGMGADGAQGLKELKEIGVQTIAQDEKTSVVWGMPGESVKIGAADHVLPLEKIAQKVLDLAVG</sequence>
<dbReference type="InterPro" id="IPR000673">
    <property type="entry name" value="Sig_transdc_resp-reg_Me-estase"/>
</dbReference>
<feature type="domain" description="CheB-type methylesterase" evidence="9">
    <location>
        <begin position="183"/>
        <end position="371"/>
    </location>
</feature>
<dbReference type="SUPFAM" id="SSF52738">
    <property type="entry name" value="Methylesterase CheB, C-terminal domain"/>
    <property type="match status" value="1"/>
</dbReference>
<dbReference type="PIRSF" id="PIRSF000876">
    <property type="entry name" value="RR_chemtxs_CheB"/>
    <property type="match status" value="1"/>
</dbReference>
<comment type="catalytic activity">
    <reaction evidence="5">
        <text>L-glutaminyl-[protein] + H2O = L-glutamyl-[protein] + NH4(+)</text>
        <dbReference type="Rhea" id="RHEA:16441"/>
        <dbReference type="Rhea" id="RHEA-COMP:10207"/>
        <dbReference type="Rhea" id="RHEA-COMP:10208"/>
        <dbReference type="ChEBI" id="CHEBI:15377"/>
        <dbReference type="ChEBI" id="CHEBI:28938"/>
        <dbReference type="ChEBI" id="CHEBI:29973"/>
        <dbReference type="ChEBI" id="CHEBI:30011"/>
        <dbReference type="EC" id="3.5.1.44"/>
    </reaction>
</comment>
<comment type="similarity">
    <text evidence="5">Belongs to the CheB family.</text>
</comment>
<gene>
    <name evidence="5" type="primary">cheB</name>
    <name evidence="10" type="ORF">J3998_11095</name>
</gene>
<evidence type="ECO:0000313" key="11">
    <source>
        <dbReference type="Proteomes" id="UP000664835"/>
    </source>
</evidence>
<dbReference type="PANTHER" id="PTHR42872">
    <property type="entry name" value="PROTEIN-GLUTAMATE METHYLESTERASE/PROTEIN-GLUTAMINE GLUTAMINASE"/>
    <property type="match status" value="1"/>
</dbReference>
<dbReference type="CDD" id="cd16432">
    <property type="entry name" value="CheB_Rec"/>
    <property type="match status" value="1"/>
</dbReference>
<evidence type="ECO:0000256" key="5">
    <source>
        <dbReference type="HAMAP-Rule" id="MF_00099"/>
    </source>
</evidence>
<dbReference type="Gene3D" id="3.40.50.180">
    <property type="entry name" value="Methylesterase CheB, C-terminal domain"/>
    <property type="match status" value="1"/>
</dbReference>
<dbReference type="HAMAP" id="MF_00099">
    <property type="entry name" value="CheB_chemtxs"/>
    <property type="match status" value="1"/>
</dbReference>
<keyword evidence="5 7" id="KW-0597">Phosphoprotein</keyword>
<dbReference type="EMBL" id="JAGETV010000026">
    <property type="protein sequence ID" value="MBO1928121.1"/>
    <property type="molecule type" value="Genomic_DNA"/>
</dbReference>
<keyword evidence="1 5" id="KW-0963">Cytoplasm</keyword>
<name>A0ABS3Q6Z1_9GAMM</name>
<evidence type="ECO:0000256" key="1">
    <source>
        <dbReference type="ARBA" id="ARBA00022490"/>
    </source>
</evidence>
<organism evidence="10 11">
    <name type="scientific">Thiomicrorhabdus marina</name>
    <dbReference type="NCBI Taxonomy" id="2818442"/>
    <lineage>
        <taxon>Bacteria</taxon>
        <taxon>Pseudomonadati</taxon>
        <taxon>Pseudomonadota</taxon>
        <taxon>Gammaproteobacteria</taxon>
        <taxon>Thiotrichales</taxon>
        <taxon>Piscirickettsiaceae</taxon>
        <taxon>Thiomicrorhabdus</taxon>
    </lineage>
</organism>
<dbReference type="PROSITE" id="PS50110">
    <property type="entry name" value="RESPONSE_REGULATORY"/>
    <property type="match status" value="1"/>
</dbReference>
<evidence type="ECO:0000313" key="10">
    <source>
        <dbReference type="EMBL" id="MBO1928121.1"/>
    </source>
</evidence>
<evidence type="ECO:0000256" key="2">
    <source>
        <dbReference type="ARBA" id="ARBA00022500"/>
    </source>
</evidence>
<accession>A0ABS3Q6Z1</accession>
<comment type="subcellular location">
    <subcellularLocation>
        <location evidence="5">Cytoplasm</location>
    </subcellularLocation>
</comment>